<accession>A0A9D3MBU3</accession>
<dbReference type="EMBL" id="JAFIRN010000007">
    <property type="protein sequence ID" value="KAG5846137.1"/>
    <property type="molecule type" value="Genomic_DNA"/>
</dbReference>
<dbReference type="AlphaFoldDB" id="A0A9D3MBU3"/>
<dbReference type="Pfam" id="PF05032">
    <property type="entry name" value="Spo12"/>
    <property type="match status" value="1"/>
</dbReference>
<feature type="region of interest" description="Disordered" evidence="1">
    <location>
        <begin position="1"/>
        <end position="77"/>
    </location>
</feature>
<gene>
    <name evidence="2" type="ORF">ANANG_G00146600</name>
</gene>
<dbReference type="Proteomes" id="UP001044222">
    <property type="component" value="Chromosome 7"/>
</dbReference>
<organism evidence="2 3">
    <name type="scientific">Anguilla anguilla</name>
    <name type="common">European freshwater eel</name>
    <name type="synonym">Muraena anguilla</name>
    <dbReference type="NCBI Taxonomy" id="7936"/>
    <lineage>
        <taxon>Eukaryota</taxon>
        <taxon>Metazoa</taxon>
        <taxon>Chordata</taxon>
        <taxon>Craniata</taxon>
        <taxon>Vertebrata</taxon>
        <taxon>Euteleostomi</taxon>
        <taxon>Actinopterygii</taxon>
        <taxon>Neopterygii</taxon>
        <taxon>Teleostei</taxon>
        <taxon>Anguilliformes</taxon>
        <taxon>Anguillidae</taxon>
        <taxon>Anguilla</taxon>
    </lineage>
</organism>
<sequence length="77" mass="8460">MSSGKTLQNAAQVNQLSATPSLTKRKYVKEKTTVRSPTDSLLSPCTQRLMRTRAAKDAQSEFQVPAFSTEDKENAPS</sequence>
<name>A0A9D3MBU3_ANGAN</name>
<reference evidence="2" key="1">
    <citation type="submission" date="2021-01" db="EMBL/GenBank/DDBJ databases">
        <title>A chromosome-scale assembly of European eel, Anguilla anguilla.</title>
        <authorList>
            <person name="Henkel C."/>
            <person name="Jong-Raadsen S.A."/>
            <person name="Dufour S."/>
            <person name="Weltzien F.-A."/>
            <person name="Palstra A.P."/>
            <person name="Pelster B."/>
            <person name="Spaink H.P."/>
            <person name="Van Den Thillart G.E."/>
            <person name="Jansen H."/>
            <person name="Zahm M."/>
            <person name="Klopp C."/>
            <person name="Cedric C."/>
            <person name="Louis A."/>
            <person name="Berthelot C."/>
            <person name="Parey E."/>
            <person name="Roest Crollius H."/>
            <person name="Montfort J."/>
            <person name="Robinson-Rechavi M."/>
            <person name="Bucao C."/>
            <person name="Bouchez O."/>
            <person name="Gislard M."/>
            <person name="Lluch J."/>
            <person name="Milhes M."/>
            <person name="Lampietro C."/>
            <person name="Lopez Roques C."/>
            <person name="Donnadieu C."/>
            <person name="Braasch I."/>
            <person name="Desvignes T."/>
            <person name="Postlethwait J."/>
            <person name="Bobe J."/>
            <person name="Guiguen Y."/>
            <person name="Dirks R."/>
        </authorList>
    </citation>
    <scope>NUCLEOTIDE SEQUENCE</scope>
    <source>
        <strain evidence="2">Tag_6206</strain>
        <tissue evidence="2">Liver</tissue>
    </source>
</reference>
<keyword evidence="3" id="KW-1185">Reference proteome</keyword>
<dbReference type="InterPro" id="IPR007727">
    <property type="entry name" value="Spo12"/>
</dbReference>
<feature type="compositionally biased region" description="Polar residues" evidence="1">
    <location>
        <begin position="34"/>
        <end position="46"/>
    </location>
</feature>
<evidence type="ECO:0000313" key="2">
    <source>
        <dbReference type="EMBL" id="KAG5846137.1"/>
    </source>
</evidence>
<evidence type="ECO:0000256" key="1">
    <source>
        <dbReference type="SAM" id="MobiDB-lite"/>
    </source>
</evidence>
<evidence type="ECO:0000313" key="3">
    <source>
        <dbReference type="Proteomes" id="UP001044222"/>
    </source>
</evidence>
<protein>
    <submittedName>
        <fullName evidence="2">Uncharacterized protein</fullName>
    </submittedName>
</protein>
<comment type="caution">
    <text evidence="2">The sequence shown here is derived from an EMBL/GenBank/DDBJ whole genome shotgun (WGS) entry which is preliminary data.</text>
</comment>
<feature type="compositionally biased region" description="Polar residues" evidence="1">
    <location>
        <begin position="1"/>
        <end position="22"/>
    </location>
</feature>
<proteinExistence type="predicted"/>